<keyword evidence="2" id="KW-1185">Reference proteome</keyword>
<dbReference type="Proteomes" id="UP000005090">
    <property type="component" value="Chromosome"/>
</dbReference>
<organism evidence="1 2">
    <name type="scientific">Methylomicrobium album BG8</name>
    <dbReference type="NCBI Taxonomy" id="686340"/>
    <lineage>
        <taxon>Bacteria</taxon>
        <taxon>Pseudomonadati</taxon>
        <taxon>Pseudomonadota</taxon>
        <taxon>Gammaproteobacteria</taxon>
        <taxon>Methylococcales</taxon>
        <taxon>Methylococcaceae</taxon>
        <taxon>Methylomicrobium</taxon>
    </lineage>
</organism>
<name>H8GNL0_METAL</name>
<reference evidence="1 2" key="1">
    <citation type="journal article" date="2013" name="Genome Announc.">
        <title>Genome Sequence of the Obligate Gammaproteobacterial Methanotroph Methylomicrobium album Strain BG8.</title>
        <authorList>
            <person name="Kits K.D."/>
            <person name="Kalyuzhnaya M.G."/>
            <person name="Klotz M.G."/>
            <person name="Jetten M.S."/>
            <person name="Op den Camp H.J."/>
            <person name="Vuilleumier S."/>
            <person name="Bringel F."/>
            <person name="Dispirito A.A."/>
            <person name="Murrell J.C."/>
            <person name="Bruce D."/>
            <person name="Cheng J.F."/>
            <person name="Copeland A."/>
            <person name="Goodwin L."/>
            <person name="Hauser L."/>
            <person name="Lajus A."/>
            <person name="Land M.L."/>
            <person name="Lapidus A."/>
            <person name="Lucas S."/>
            <person name="Medigue C."/>
            <person name="Pitluck S."/>
            <person name="Woyke T."/>
            <person name="Zeytun A."/>
            <person name="Stein L.Y."/>
        </authorList>
    </citation>
    <scope>NUCLEOTIDE SEQUENCE [LARGE SCALE GENOMIC DNA]</scope>
    <source>
        <strain evidence="1 2">BG8</strain>
    </source>
</reference>
<proteinExistence type="predicted"/>
<dbReference type="AlphaFoldDB" id="H8GNL0"/>
<dbReference type="EMBL" id="CM001475">
    <property type="protein sequence ID" value="EIC29603.1"/>
    <property type="molecule type" value="Genomic_DNA"/>
</dbReference>
<dbReference type="RefSeq" id="WP_005371591.1">
    <property type="nucleotide sequence ID" value="NZ_CM001475.1"/>
</dbReference>
<dbReference type="HOGENOM" id="CLU_1641741_0_0_6"/>
<accession>H8GNL0</accession>
<evidence type="ECO:0000313" key="1">
    <source>
        <dbReference type="EMBL" id="EIC29603.1"/>
    </source>
</evidence>
<evidence type="ECO:0000313" key="2">
    <source>
        <dbReference type="Proteomes" id="UP000005090"/>
    </source>
</evidence>
<protein>
    <submittedName>
        <fullName evidence="1">Uncharacterized protein</fullName>
    </submittedName>
</protein>
<sequence length="161" mass="18765">MNDSIERKQKIAYKVNLKDHLTELSYFSQKPVTEASLLSIEETKKIMNIKISDQAVTTRFTIPFKDKNLPRFALFIDLLYKQNPGPMFIWTKFSEICGCIKINSIKEFNFEFPFSASSHGIVTLITKDITDKMVLDYYLDEEDKEMLEVSLIGNNWSAIRY</sequence>
<gene>
    <name evidence="1" type="ORF">Metal_1836</name>
</gene>